<evidence type="ECO:0000256" key="5">
    <source>
        <dbReference type="ARBA" id="ARBA00023180"/>
    </source>
</evidence>
<organism evidence="8">
    <name type="scientific">Haptolina brevifila</name>
    <dbReference type="NCBI Taxonomy" id="156173"/>
    <lineage>
        <taxon>Eukaryota</taxon>
        <taxon>Haptista</taxon>
        <taxon>Haptophyta</taxon>
        <taxon>Prymnesiophyceae</taxon>
        <taxon>Prymnesiales</taxon>
        <taxon>Prymnesiaceae</taxon>
        <taxon>Haptolina</taxon>
    </lineage>
</organism>
<keyword evidence="4" id="KW-1015">Disulfide bond</keyword>
<sequence>MTHNIALAMKEENKPVEISPDADRIFDTIDVNKDSYIQAHELVAYMLHDYPSTIAHRLLRTLDTDADQRISRNEWHRGWADGMISDLLRQHQSERESDTQASRLANRRHAQRGGVMALTVATSVREYEAKTRNQEEKSATKRAQTEKGKTKASGYH</sequence>
<gene>
    <name evidence="8" type="ORF">CBRE1094_LOCUS29770</name>
</gene>
<evidence type="ECO:0000256" key="4">
    <source>
        <dbReference type="ARBA" id="ARBA00023157"/>
    </source>
</evidence>
<accession>A0A7S2HYF2</accession>
<dbReference type="EMBL" id="HBGU01054467">
    <property type="protein sequence ID" value="CAD9503340.1"/>
    <property type="molecule type" value="Transcribed_RNA"/>
</dbReference>
<keyword evidence="2" id="KW-0964">Secreted</keyword>
<reference evidence="8" key="1">
    <citation type="submission" date="2021-01" db="EMBL/GenBank/DDBJ databases">
        <authorList>
            <person name="Corre E."/>
            <person name="Pelletier E."/>
            <person name="Niang G."/>
            <person name="Scheremetjew M."/>
            <person name="Finn R."/>
            <person name="Kale V."/>
            <person name="Holt S."/>
            <person name="Cochrane G."/>
            <person name="Meng A."/>
            <person name="Brown T."/>
            <person name="Cohen L."/>
        </authorList>
    </citation>
    <scope>NUCLEOTIDE SEQUENCE</scope>
    <source>
        <strain evidence="8">UTEX LB 985</strain>
    </source>
</reference>
<evidence type="ECO:0000256" key="6">
    <source>
        <dbReference type="SAM" id="MobiDB-lite"/>
    </source>
</evidence>
<proteinExistence type="predicted"/>
<evidence type="ECO:0000259" key="7">
    <source>
        <dbReference type="PROSITE" id="PS50222"/>
    </source>
</evidence>
<feature type="compositionally biased region" description="Basic and acidic residues" evidence="6">
    <location>
        <begin position="126"/>
        <end position="149"/>
    </location>
</feature>
<dbReference type="InterPro" id="IPR002048">
    <property type="entry name" value="EF_hand_dom"/>
</dbReference>
<dbReference type="SUPFAM" id="SSF47473">
    <property type="entry name" value="EF-hand"/>
    <property type="match status" value="1"/>
</dbReference>
<dbReference type="PROSITE" id="PS00018">
    <property type="entry name" value="EF_HAND_1"/>
    <property type="match status" value="1"/>
</dbReference>
<dbReference type="InterPro" id="IPR018247">
    <property type="entry name" value="EF_Hand_1_Ca_BS"/>
</dbReference>
<comment type="subcellular location">
    <subcellularLocation>
        <location evidence="1">Secreted</location>
    </subcellularLocation>
</comment>
<dbReference type="Pfam" id="PF10591">
    <property type="entry name" value="SPARC_Ca_bdg"/>
    <property type="match status" value="1"/>
</dbReference>
<feature type="domain" description="EF-hand" evidence="7">
    <location>
        <begin position="17"/>
        <end position="52"/>
    </location>
</feature>
<evidence type="ECO:0000256" key="2">
    <source>
        <dbReference type="ARBA" id="ARBA00022525"/>
    </source>
</evidence>
<evidence type="ECO:0000256" key="1">
    <source>
        <dbReference type="ARBA" id="ARBA00004613"/>
    </source>
</evidence>
<dbReference type="GO" id="GO:0005576">
    <property type="term" value="C:extracellular region"/>
    <property type="evidence" value="ECO:0007669"/>
    <property type="project" value="UniProtKB-SubCell"/>
</dbReference>
<protein>
    <recommendedName>
        <fullName evidence="7">EF-hand domain-containing protein</fullName>
    </recommendedName>
</protein>
<dbReference type="InterPro" id="IPR011992">
    <property type="entry name" value="EF-hand-dom_pair"/>
</dbReference>
<name>A0A7S2HYF2_9EUKA</name>
<dbReference type="GO" id="GO:0005509">
    <property type="term" value="F:calcium ion binding"/>
    <property type="evidence" value="ECO:0007669"/>
    <property type="project" value="InterPro"/>
</dbReference>
<keyword evidence="3" id="KW-0106">Calcium</keyword>
<evidence type="ECO:0000313" key="8">
    <source>
        <dbReference type="EMBL" id="CAD9503340.1"/>
    </source>
</evidence>
<dbReference type="AlphaFoldDB" id="A0A7S2HYF2"/>
<feature type="region of interest" description="Disordered" evidence="6">
    <location>
        <begin position="126"/>
        <end position="156"/>
    </location>
</feature>
<evidence type="ECO:0000256" key="3">
    <source>
        <dbReference type="ARBA" id="ARBA00022837"/>
    </source>
</evidence>
<feature type="region of interest" description="Disordered" evidence="6">
    <location>
        <begin position="91"/>
        <end position="112"/>
    </location>
</feature>
<dbReference type="PROSITE" id="PS50222">
    <property type="entry name" value="EF_HAND_2"/>
    <property type="match status" value="1"/>
</dbReference>
<keyword evidence="5" id="KW-0325">Glycoprotein</keyword>
<dbReference type="Gene3D" id="1.10.238.10">
    <property type="entry name" value="EF-hand"/>
    <property type="match status" value="1"/>
</dbReference>
<dbReference type="InterPro" id="IPR019577">
    <property type="entry name" value="SPARC/Testican_Ca-bd-dom"/>
</dbReference>